<protein>
    <recommendedName>
        <fullName evidence="3">C2H2-type domain-containing protein</fullName>
    </recommendedName>
</protein>
<proteinExistence type="predicted"/>
<organism evidence="1 2">
    <name type="scientific">Sphingomonas glacialis</name>
    <dbReference type="NCBI Taxonomy" id="658225"/>
    <lineage>
        <taxon>Bacteria</taxon>
        <taxon>Pseudomonadati</taxon>
        <taxon>Pseudomonadota</taxon>
        <taxon>Alphaproteobacteria</taxon>
        <taxon>Sphingomonadales</taxon>
        <taxon>Sphingomonadaceae</taxon>
        <taxon>Sphingomonas</taxon>
    </lineage>
</organism>
<keyword evidence="2" id="KW-1185">Reference proteome</keyword>
<dbReference type="Proteomes" id="UP000319931">
    <property type="component" value="Unassembled WGS sequence"/>
</dbReference>
<reference evidence="1 2" key="1">
    <citation type="journal article" date="2019" name="Environ. Microbiol.">
        <title>Species interactions and distinct microbial communities in high Arctic permafrost affected cryosols are associated with the CH4 and CO2 gas fluxes.</title>
        <authorList>
            <person name="Altshuler I."/>
            <person name="Hamel J."/>
            <person name="Turney S."/>
            <person name="Magnuson E."/>
            <person name="Levesque R."/>
            <person name="Greer C."/>
            <person name="Whyte L.G."/>
        </authorList>
    </citation>
    <scope>NUCLEOTIDE SEQUENCE [LARGE SCALE GENOMIC DNA]</scope>
    <source>
        <strain evidence="1 2">E6.1</strain>
    </source>
</reference>
<evidence type="ECO:0008006" key="3">
    <source>
        <dbReference type="Google" id="ProtNLM"/>
    </source>
</evidence>
<evidence type="ECO:0000313" key="1">
    <source>
        <dbReference type="EMBL" id="TPG51677.1"/>
    </source>
</evidence>
<comment type="caution">
    <text evidence="1">The sequence shown here is derived from an EMBL/GenBank/DDBJ whole genome shotgun (WGS) entry which is preliminary data.</text>
</comment>
<dbReference type="AlphaFoldDB" id="A0A502FQ52"/>
<gene>
    <name evidence="1" type="ORF">EAH76_16825</name>
</gene>
<sequence>MCFTAAMVGAIKTLTDLHRIEAAVRVTCNECGHVPMCDREALIQHRNRHRDTLDWDSVCASLFR</sequence>
<name>A0A502FQ52_9SPHN</name>
<dbReference type="EMBL" id="RCZC01000005">
    <property type="protein sequence ID" value="TPG51677.1"/>
    <property type="molecule type" value="Genomic_DNA"/>
</dbReference>
<dbReference type="RefSeq" id="WP_140851442.1">
    <property type="nucleotide sequence ID" value="NZ_RCZC01000005.1"/>
</dbReference>
<accession>A0A502FQ52</accession>
<evidence type="ECO:0000313" key="2">
    <source>
        <dbReference type="Proteomes" id="UP000319931"/>
    </source>
</evidence>